<dbReference type="KEGG" id="plig:NAG76_03860"/>
<dbReference type="SUPFAM" id="SSF56059">
    <property type="entry name" value="Glutathione synthetase ATP-binding domain-like"/>
    <property type="match status" value="1"/>
</dbReference>
<evidence type="ECO:0000313" key="1">
    <source>
        <dbReference type="EMBL" id="URN95405.1"/>
    </source>
</evidence>
<dbReference type="Proteomes" id="UP001056756">
    <property type="component" value="Chromosome"/>
</dbReference>
<protein>
    <submittedName>
        <fullName evidence="1">YheC/YheD family protein</fullName>
    </submittedName>
</protein>
<proteinExistence type="predicted"/>
<dbReference type="Gene3D" id="3.30.470.20">
    <property type="entry name" value="ATP-grasp fold, B domain"/>
    <property type="match status" value="1"/>
</dbReference>
<evidence type="ECO:0000313" key="2">
    <source>
        <dbReference type="Proteomes" id="UP001056756"/>
    </source>
</evidence>
<reference evidence="1" key="1">
    <citation type="submission" date="2022-05" db="EMBL/GenBank/DDBJ databases">
        <title>Novel bacterial taxa in a minimal lignocellulolytic consortium and its capacity to transform plastics disclosed by genome-resolved metagenomics.</title>
        <authorList>
            <person name="Rodriguez C.A.D."/>
            <person name="Diaz-Garcia L."/>
            <person name="Herrera K."/>
            <person name="Tarazona N.A."/>
            <person name="Sproer C."/>
            <person name="Overmann J."/>
            <person name="Jimenez D.J."/>
        </authorList>
    </citation>
    <scope>NUCLEOTIDE SEQUENCE</scope>
    <source>
        <strain evidence="1">MAG5</strain>
    </source>
</reference>
<gene>
    <name evidence="1" type="ORF">NAG76_03860</name>
</gene>
<dbReference type="EMBL" id="CP097899">
    <property type="protein sequence ID" value="URN95405.1"/>
    <property type="molecule type" value="Genomic_DNA"/>
</dbReference>
<organism evidence="1 2">
    <name type="scientific">Candidatus Pristimantibacillus lignocellulolyticus</name>
    <dbReference type="NCBI Taxonomy" id="2994561"/>
    <lineage>
        <taxon>Bacteria</taxon>
        <taxon>Bacillati</taxon>
        <taxon>Bacillota</taxon>
        <taxon>Bacilli</taxon>
        <taxon>Bacillales</taxon>
        <taxon>Paenibacillaceae</taxon>
        <taxon>Candidatus Pristimantibacillus</taxon>
    </lineage>
</organism>
<dbReference type="InterPro" id="IPR026838">
    <property type="entry name" value="YheC/D"/>
</dbReference>
<dbReference type="AlphaFoldDB" id="A0A9J6ZGZ0"/>
<accession>A0A9J6ZGZ0</accession>
<name>A0A9J6ZGZ0_9BACL</name>
<sequence>MTYVSRTIKSKWLKTKWLLEHRELSKYVPHTTLFNKSNLDMMLSRYSTVYFKPTEGTGGFGIIRIDTNENGYHTQYNSEKNQFSTTEGLFQHLFLFANDYSFILQKGIDLTKVNNNPFDVRVMVQKTNKGSWVSSAVSVKIGQSGKVVTNYHQGGKLAFFHETMLGAGFDAYTTENIDGLLQNIGVTTGEHFEHYYNDFKELALDVAIDSTGYPWILEVNTRPQIAPLKTLNDQTLYHRALSYAKQYGRTK</sequence>
<dbReference type="Pfam" id="PF14398">
    <property type="entry name" value="ATPgrasp_YheCD"/>
    <property type="match status" value="1"/>
</dbReference>